<dbReference type="HOGENOM" id="CLU_1080807_0_0_7"/>
<dbReference type="PATRIC" id="fig|862908.3.peg.2371"/>
<keyword evidence="1" id="KW-0812">Transmembrane</keyword>
<keyword evidence="3" id="KW-1185">Reference proteome</keyword>
<feature type="transmembrane region" description="Helical" evidence="1">
    <location>
        <begin position="236"/>
        <end position="253"/>
    </location>
</feature>
<dbReference type="Proteomes" id="UP000008963">
    <property type="component" value="Chromosome"/>
</dbReference>
<evidence type="ECO:0000313" key="2">
    <source>
        <dbReference type="EMBL" id="CBW27278.1"/>
    </source>
</evidence>
<evidence type="ECO:0000256" key="1">
    <source>
        <dbReference type="SAM" id="Phobius"/>
    </source>
</evidence>
<keyword evidence="1" id="KW-1133">Transmembrane helix</keyword>
<evidence type="ECO:0000313" key="3">
    <source>
        <dbReference type="Proteomes" id="UP000008963"/>
    </source>
</evidence>
<dbReference type="Pfam" id="PF12487">
    <property type="entry name" value="DUF3703"/>
    <property type="match status" value="1"/>
</dbReference>
<name>E1X5F7_HALMS</name>
<dbReference type="AlphaFoldDB" id="E1X5F7"/>
<feature type="transmembrane region" description="Helical" evidence="1">
    <location>
        <begin position="184"/>
        <end position="204"/>
    </location>
</feature>
<dbReference type="EMBL" id="FQ312005">
    <property type="protein sequence ID" value="CBW27278.1"/>
    <property type="molecule type" value="Genomic_DNA"/>
</dbReference>
<organism evidence="2 3">
    <name type="scientific">Halobacteriovorax marinus (strain ATCC BAA-682 / DSM 15412 / SJ)</name>
    <name type="common">Bacteriovorax marinus</name>
    <dbReference type="NCBI Taxonomy" id="862908"/>
    <lineage>
        <taxon>Bacteria</taxon>
        <taxon>Pseudomonadati</taxon>
        <taxon>Bdellovibrionota</taxon>
        <taxon>Bacteriovoracia</taxon>
        <taxon>Bacteriovoracales</taxon>
        <taxon>Halobacteriovoraceae</taxon>
        <taxon>Halobacteriovorax</taxon>
    </lineage>
</organism>
<proteinExistence type="predicted"/>
<feature type="transmembrane region" description="Helical" evidence="1">
    <location>
        <begin position="129"/>
        <end position="149"/>
    </location>
</feature>
<dbReference type="eggNOG" id="COG0671">
    <property type="taxonomic scope" value="Bacteria"/>
</dbReference>
<dbReference type="eggNOG" id="COG2259">
    <property type="taxonomic scope" value="Bacteria"/>
</dbReference>
<protein>
    <submittedName>
        <fullName evidence="2">Membrane protein</fullName>
    </submittedName>
</protein>
<feature type="transmembrane region" description="Helical" evidence="1">
    <location>
        <begin position="211"/>
        <end position="230"/>
    </location>
</feature>
<gene>
    <name evidence="2" type="ordered locus">BMS_2487</name>
</gene>
<keyword evidence="1" id="KW-0472">Membrane</keyword>
<dbReference type="KEGG" id="bmx:BMS_2487"/>
<dbReference type="InterPro" id="IPR022172">
    <property type="entry name" value="DUF3703"/>
</dbReference>
<dbReference type="OrthoDB" id="330101at2"/>
<sequence length="257" mass="28537">MSMHDDLLYAFELEMSKAKEAFHSTKLDLSFKHLERAHVLGQMNVIAHTRAHIWMFKVALKRKDFAEMFAQSIRIPSGIVGSFLGVVPLGNTGGGNVSAIKPMDISEDLRSPLEYSATMEEKMNRNAQYFLRFALAACFLSAVADRVGLWGNAGEPGVVWGNMKAFLDYTHLLLPWMPRALSDVCGYIATFLEVILSVFLLIGFRLKESSLASFFLLLSFILSMSISFGVKSSLDYSVITAAAGAFLLFSINLEKRS</sequence>
<reference evidence="3" key="1">
    <citation type="journal article" date="2013" name="ISME J.">
        <title>A small predatory core genome in the divergent marine Bacteriovorax marinus SJ and the terrestrial Bdellovibrio bacteriovorus.</title>
        <authorList>
            <person name="Crossman L.C."/>
            <person name="Chen H."/>
            <person name="Cerdeno-Tarraga A.M."/>
            <person name="Brooks K."/>
            <person name="Quail M.A."/>
            <person name="Pineiro S.A."/>
            <person name="Hobley L."/>
            <person name="Sockett R.E."/>
            <person name="Bentley S.D."/>
            <person name="Parkhill J."/>
            <person name="Williams H.N."/>
            <person name="Stine O.C."/>
        </authorList>
    </citation>
    <scope>NUCLEOTIDE SEQUENCE [LARGE SCALE GENOMIC DNA]</scope>
    <source>
        <strain evidence="3">ATCC BAA-682 / DSM 15412 / SJ</strain>
    </source>
</reference>
<accession>E1X5F7</accession>